<dbReference type="PRINTS" id="PR00040">
    <property type="entry name" value="HTHMERR"/>
</dbReference>
<name>A0ABV2ZCX8_9ACTN</name>
<keyword evidence="1" id="KW-0238">DNA-binding</keyword>
<accession>A0ABV2ZCX8</accession>
<dbReference type="CDD" id="cd00592">
    <property type="entry name" value="HTH_MerR-like"/>
    <property type="match status" value="1"/>
</dbReference>
<evidence type="ECO:0000256" key="1">
    <source>
        <dbReference type="ARBA" id="ARBA00023125"/>
    </source>
</evidence>
<evidence type="ECO:0000313" key="3">
    <source>
        <dbReference type="EMBL" id="MEU3780402.1"/>
    </source>
</evidence>
<dbReference type="PROSITE" id="PS50937">
    <property type="entry name" value="HTH_MERR_2"/>
    <property type="match status" value="1"/>
</dbReference>
<proteinExistence type="predicted"/>
<dbReference type="Gene3D" id="1.10.1660.10">
    <property type="match status" value="1"/>
</dbReference>
<organism evidence="3 4">
    <name type="scientific">Streptomyces sp. 900129855</name>
    <dbReference type="NCBI Taxonomy" id="3155129"/>
    <lineage>
        <taxon>Bacteria</taxon>
        <taxon>Bacillati</taxon>
        <taxon>Actinomycetota</taxon>
        <taxon>Actinomycetes</taxon>
        <taxon>Kitasatosporales</taxon>
        <taxon>Streptomycetaceae</taxon>
        <taxon>Streptomyces</taxon>
    </lineage>
</organism>
<comment type="caution">
    <text evidence="3">The sequence shown here is derived from an EMBL/GenBank/DDBJ whole genome shotgun (WGS) entry which is preliminary data.</text>
</comment>
<sequence length="316" mass="34436">MDGDDGGTLCSIGELARRAGLTVKTVRFYSDRGIVTPAERTPAGYRRYGPDAVTRLALVRTLRELGLGLDVIRQVVDRELTLGDVAAQHAAALDVQIGVLRLQRAVLAAVARRGHTPEEMAHMHRLARLTEDERRRLTDDFLTGVFTDLDGGDVYAGARRSLTPELPDDPTDEQVEAWVELAELILDPGFRASLRRAVEDHAGHRSDRGCGVPRPDVVALARDHATAAVASGTAPESPRADQVVAALTADCARVLGRPDDGDLRRLLRQRLADANDPRRDRYVQLLALINGWPPPQPLAPALDWSVTALSLRTSRA</sequence>
<dbReference type="SUPFAM" id="SSF46955">
    <property type="entry name" value="Putative DNA-binding domain"/>
    <property type="match status" value="1"/>
</dbReference>
<dbReference type="EMBL" id="JBEZVE010000003">
    <property type="protein sequence ID" value="MEU3780402.1"/>
    <property type="molecule type" value="Genomic_DNA"/>
</dbReference>
<dbReference type="PANTHER" id="PTHR30204">
    <property type="entry name" value="REDOX-CYCLING DRUG-SENSING TRANSCRIPTIONAL ACTIVATOR SOXR"/>
    <property type="match status" value="1"/>
</dbReference>
<gene>
    <name evidence="3" type="ORF">AB0E89_07375</name>
</gene>
<dbReference type="SMART" id="SM00422">
    <property type="entry name" value="HTH_MERR"/>
    <property type="match status" value="1"/>
</dbReference>
<feature type="domain" description="HTH merR-type" evidence="2">
    <location>
        <begin position="9"/>
        <end position="78"/>
    </location>
</feature>
<reference evidence="3 4" key="1">
    <citation type="submission" date="2024-06" db="EMBL/GenBank/DDBJ databases">
        <title>The Natural Products Discovery Center: Release of the First 8490 Sequenced Strains for Exploring Actinobacteria Biosynthetic Diversity.</title>
        <authorList>
            <person name="Kalkreuter E."/>
            <person name="Kautsar S.A."/>
            <person name="Yang D."/>
            <person name="Bader C.D."/>
            <person name="Teijaro C.N."/>
            <person name="Fluegel L."/>
            <person name="Davis C.M."/>
            <person name="Simpson J.R."/>
            <person name="Lauterbach L."/>
            <person name="Steele A.D."/>
            <person name="Gui C."/>
            <person name="Meng S."/>
            <person name="Li G."/>
            <person name="Viehrig K."/>
            <person name="Ye F."/>
            <person name="Su P."/>
            <person name="Kiefer A.F."/>
            <person name="Nichols A."/>
            <person name="Cepeda A.J."/>
            <person name="Yan W."/>
            <person name="Fan B."/>
            <person name="Jiang Y."/>
            <person name="Adhikari A."/>
            <person name="Zheng C.-J."/>
            <person name="Schuster L."/>
            <person name="Cowan T.M."/>
            <person name="Smanski M.J."/>
            <person name="Chevrette M.G."/>
            <person name="De Carvalho L.P.S."/>
            <person name="Shen B."/>
        </authorList>
    </citation>
    <scope>NUCLEOTIDE SEQUENCE [LARGE SCALE GENOMIC DNA]</scope>
    <source>
        <strain evidence="3 4">NPDC033843</strain>
    </source>
</reference>
<dbReference type="PANTHER" id="PTHR30204:SF93">
    <property type="entry name" value="HTH MERR-TYPE DOMAIN-CONTAINING PROTEIN"/>
    <property type="match status" value="1"/>
</dbReference>
<keyword evidence="4" id="KW-1185">Reference proteome</keyword>
<dbReference type="Proteomes" id="UP001550739">
    <property type="component" value="Unassembled WGS sequence"/>
</dbReference>
<evidence type="ECO:0000259" key="2">
    <source>
        <dbReference type="PROSITE" id="PS50937"/>
    </source>
</evidence>
<dbReference type="InterPro" id="IPR009061">
    <property type="entry name" value="DNA-bd_dom_put_sf"/>
</dbReference>
<dbReference type="Pfam" id="PF13411">
    <property type="entry name" value="MerR_1"/>
    <property type="match status" value="1"/>
</dbReference>
<dbReference type="InterPro" id="IPR000551">
    <property type="entry name" value="MerR-type_HTH_dom"/>
</dbReference>
<dbReference type="InterPro" id="IPR047057">
    <property type="entry name" value="MerR_fam"/>
</dbReference>
<protein>
    <submittedName>
        <fullName evidence="3">MerR family transcriptional regulator</fullName>
    </submittedName>
</protein>
<dbReference type="RefSeq" id="WP_334577336.1">
    <property type="nucleotide sequence ID" value="NZ_JBEZVE010000003.1"/>
</dbReference>
<evidence type="ECO:0000313" key="4">
    <source>
        <dbReference type="Proteomes" id="UP001550739"/>
    </source>
</evidence>